<protein>
    <recommendedName>
        <fullName evidence="11 12">ATP synthase subunit a</fullName>
    </recommendedName>
    <alternativeName>
        <fullName evidence="11">ATP synthase F0 sector subunit a</fullName>
    </alternativeName>
    <alternativeName>
        <fullName evidence="11">F-ATPase subunit 6</fullName>
    </alternativeName>
</protein>
<comment type="similarity">
    <text evidence="2 11 12">Belongs to the ATPase A chain family.</text>
</comment>
<comment type="function">
    <text evidence="11 12">Key component of the proton channel; it plays a direct role in the translocation of protons across the membrane.</text>
</comment>
<evidence type="ECO:0000256" key="9">
    <source>
        <dbReference type="ARBA" id="ARBA00023136"/>
    </source>
</evidence>
<dbReference type="InterPro" id="IPR000568">
    <property type="entry name" value="ATP_synth_F0_asu"/>
</dbReference>
<comment type="caution">
    <text evidence="13">The sequence shown here is derived from an EMBL/GenBank/DDBJ whole genome shotgun (WGS) entry which is preliminary data.</text>
</comment>
<feature type="transmembrane region" description="Helical" evidence="11">
    <location>
        <begin position="76"/>
        <end position="101"/>
    </location>
</feature>
<keyword evidence="3 11" id="KW-0813">Transport</keyword>
<comment type="subcellular location">
    <subcellularLocation>
        <location evidence="11 12">Cell membrane</location>
        <topology evidence="11 12">Multi-pass membrane protein</topology>
    </subcellularLocation>
    <subcellularLocation>
        <location evidence="1">Membrane</location>
        <topology evidence="1">Multi-pass membrane protein</topology>
    </subcellularLocation>
</comment>
<feature type="transmembrane region" description="Helical" evidence="11">
    <location>
        <begin position="209"/>
        <end position="231"/>
    </location>
</feature>
<evidence type="ECO:0000256" key="1">
    <source>
        <dbReference type="ARBA" id="ARBA00004141"/>
    </source>
</evidence>
<gene>
    <name evidence="11 13" type="primary">atpB</name>
    <name evidence="13" type="ORF">ACFQET_04870</name>
</gene>
<evidence type="ECO:0000313" key="13">
    <source>
        <dbReference type="EMBL" id="MFC6274847.1"/>
    </source>
</evidence>
<organism evidence="13 14">
    <name type="scientific">Levilactobacillus tangyuanensis</name>
    <dbReference type="NCBI Taxonomy" id="2486021"/>
    <lineage>
        <taxon>Bacteria</taxon>
        <taxon>Bacillati</taxon>
        <taxon>Bacillota</taxon>
        <taxon>Bacilli</taxon>
        <taxon>Lactobacillales</taxon>
        <taxon>Lactobacillaceae</taxon>
        <taxon>Levilactobacillus</taxon>
    </lineage>
</organism>
<feature type="transmembrane region" description="Helical" evidence="11">
    <location>
        <begin position="12"/>
        <end position="37"/>
    </location>
</feature>
<dbReference type="CDD" id="cd00310">
    <property type="entry name" value="ATP-synt_Fo_a_6"/>
    <property type="match status" value="1"/>
</dbReference>
<dbReference type="SUPFAM" id="SSF81336">
    <property type="entry name" value="F1F0 ATP synthase subunit A"/>
    <property type="match status" value="1"/>
</dbReference>
<evidence type="ECO:0000256" key="6">
    <source>
        <dbReference type="ARBA" id="ARBA00022781"/>
    </source>
</evidence>
<evidence type="ECO:0000256" key="10">
    <source>
        <dbReference type="ARBA" id="ARBA00023310"/>
    </source>
</evidence>
<dbReference type="PRINTS" id="PR00123">
    <property type="entry name" value="ATPASEA"/>
</dbReference>
<dbReference type="Proteomes" id="UP001596191">
    <property type="component" value="Unassembled WGS sequence"/>
</dbReference>
<keyword evidence="4 11" id="KW-0138">CF(0)</keyword>
<dbReference type="EMBL" id="JBHSSJ010000004">
    <property type="protein sequence ID" value="MFC6274847.1"/>
    <property type="molecule type" value="Genomic_DNA"/>
</dbReference>
<reference evidence="14" key="1">
    <citation type="journal article" date="2019" name="Int. J. Syst. Evol. Microbiol.">
        <title>The Global Catalogue of Microorganisms (GCM) 10K type strain sequencing project: providing services to taxonomists for standard genome sequencing and annotation.</title>
        <authorList>
            <consortium name="The Broad Institute Genomics Platform"/>
            <consortium name="The Broad Institute Genome Sequencing Center for Infectious Disease"/>
            <person name="Wu L."/>
            <person name="Ma J."/>
        </authorList>
    </citation>
    <scope>NUCLEOTIDE SEQUENCE [LARGE SCALE GENOMIC DNA]</scope>
    <source>
        <strain evidence="14">CCM 8907</strain>
    </source>
</reference>
<keyword evidence="6 11" id="KW-0375">Hydrogen ion transport</keyword>
<keyword evidence="9 11" id="KW-0472">Membrane</keyword>
<evidence type="ECO:0000256" key="8">
    <source>
        <dbReference type="ARBA" id="ARBA00023065"/>
    </source>
</evidence>
<evidence type="ECO:0000256" key="2">
    <source>
        <dbReference type="ARBA" id="ARBA00006810"/>
    </source>
</evidence>
<evidence type="ECO:0000256" key="4">
    <source>
        <dbReference type="ARBA" id="ARBA00022547"/>
    </source>
</evidence>
<dbReference type="Gene3D" id="1.20.120.220">
    <property type="entry name" value="ATP synthase, F0 complex, subunit A"/>
    <property type="match status" value="1"/>
</dbReference>
<keyword evidence="14" id="KW-1185">Reference proteome</keyword>
<keyword evidence="5 11" id="KW-0812">Transmembrane</keyword>
<dbReference type="PANTHER" id="PTHR42823">
    <property type="entry name" value="ATP SYNTHASE SUBUNIT A, CHLOROPLASTIC"/>
    <property type="match status" value="1"/>
</dbReference>
<feature type="transmembrane region" description="Helical" evidence="11">
    <location>
        <begin position="113"/>
        <end position="130"/>
    </location>
</feature>
<dbReference type="Pfam" id="PF00119">
    <property type="entry name" value="ATP-synt_A"/>
    <property type="match status" value="1"/>
</dbReference>
<dbReference type="PANTHER" id="PTHR42823:SF3">
    <property type="entry name" value="ATP SYNTHASE SUBUNIT A, CHLOROPLASTIC"/>
    <property type="match status" value="1"/>
</dbReference>
<proteinExistence type="inferred from homology"/>
<evidence type="ECO:0000256" key="3">
    <source>
        <dbReference type="ARBA" id="ARBA00022448"/>
    </source>
</evidence>
<accession>A0ABW1TMA0</accession>
<name>A0ABW1TMA0_9LACO</name>
<dbReference type="RefSeq" id="WP_125640677.1">
    <property type="nucleotide sequence ID" value="NZ_JBHSSJ010000004.1"/>
</dbReference>
<evidence type="ECO:0000256" key="5">
    <source>
        <dbReference type="ARBA" id="ARBA00022692"/>
    </source>
</evidence>
<evidence type="ECO:0000313" key="14">
    <source>
        <dbReference type="Proteomes" id="UP001596191"/>
    </source>
</evidence>
<evidence type="ECO:0000256" key="7">
    <source>
        <dbReference type="ARBA" id="ARBA00022989"/>
    </source>
</evidence>
<evidence type="ECO:0000256" key="12">
    <source>
        <dbReference type="RuleBase" id="RU000483"/>
    </source>
</evidence>
<evidence type="ECO:0000256" key="11">
    <source>
        <dbReference type="HAMAP-Rule" id="MF_01393"/>
    </source>
</evidence>
<dbReference type="InterPro" id="IPR035908">
    <property type="entry name" value="F0_ATP_A_sf"/>
</dbReference>
<keyword evidence="11" id="KW-1003">Cell membrane</keyword>
<dbReference type="InterPro" id="IPR045082">
    <property type="entry name" value="ATP_syn_F0_a_bact/chloroplast"/>
</dbReference>
<dbReference type="HAMAP" id="MF_01393">
    <property type="entry name" value="ATP_synth_a_bact"/>
    <property type="match status" value="1"/>
</dbReference>
<sequence>MGNGTVATFQLFGLTFSVANLVSGAIVFLLAVIFVFATTRHITMRPSKGQNVIEWLMDFTNGVLKGNLPANEVRGYGLWGFTLFIFIFLSNQLGLFFNLMINGKAIVRSPTSDPVVTMTLSMMTVIFANYSSIRRWGTKGYLTSFVKPLWFFFPINIFEELSSFLTLGLRIFGIIYSGEVLLEMIWQLAESHGIFTMALSLPIEMIWQGFSAFLGAIQAYVFIMLSSVYVGRKLQEE</sequence>
<dbReference type="NCBIfam" id="TIGR01131">
    <property type="entry name" value="ATP_synt_6_or_A"/>
    <property type="match status" value="1"/>
</dbReference>
<keyword evidence="10 11" id="KW-0066">ATP synthesis</keyword>
<keyword evidence="8 11" id="KW-0406">Ion transport</keyword>
<keyword evidence="7 11" id="KW-1133">Transmembrane helix</keyword>